<evidence type="ECO:0000313" key="3">
    <source>
        <dbReference type="Proteomes" id="UP000294914"/>
    </source>
</evidence>
<feature type="transmembrane region" description="Helical" evidence="1">
    <location>
        <begin position="12"/>
        <end position="32"/>
    </location>
</feature>
<name>A0A4R8IPS2_9GAMM</name>
<evidence type="ECO:0000256" key="1">
    <source>
        <dbReference type="SAM" id="Phobius"/>
    </source>
</evidence>
<gene>
    <name evidence="2" type="ORF">EDC23_0903</name>
</gene>
<protein>
    <submittedName>
        <fullName evidence="2">Uncharacterized protein</fullName>
    </submittedName>
</protein>
<sequence length="33" mass="3814">MEDKAVKRTLTYLFAGLFGFFVLMIVLARSIVY</sequence>
<keyword evidence="1" id="KW-0812">Transmembrane</keyword>
<reference evidence="2 3" key="1">
    <citation type="submission" date="2019-03" db="EMBL/GenBank/DDBJ databases">
        <title>Genomic Encyclopedia of Type Strains, Phase IV (KMG-IV): sequencing the most valuable type-strain genomes for metagenomic binning, comparative biology and taxonomic classification.</title>
        <authorList>
            <person name="Goeker M."/>
        </authorList>
    </citation>
    <scope>NUCLEOTIDE SEQUENCE [LARGE SCALE GENOMIC DNA]</scope>
    <source>
        <strain evidence="2 3">DSM 16326</strain>
    </source>
</reference>
<keyword evidence="1" id="KW-0472">Membrane</keyword>
<dbReference type="EMBL" id="SOQX01000002">
    <property type="protein sequence ID" value="TDY02528.1"/>
    <property type="molecule type" value="Genomic_DNA"/>
</dbReference>
<comment type="caution">
    <text evidence="2">The sequence shown here is derived from an EMBL/GenBank/DDBJ whole genome shotgun (WGS) entry which is preliminary data.</text>
</comment>
<proteinExistence type="predicted"/>
<accession>A0A4R8IPS2</accession>
<evidence type="ECO:0000313" key="2">
    <source>
        <dbReference type="EMBL" id="TDY02528.1"/>
    </source>
</evidence>
<organism evidence="2 3">
    <name type="scientific">Thiohalophilus thiocyanatoxydans</name>
    <dbReference type="NCBI Taxonomy" id="381308"/>
    <lineage>
        <taxon>Bacteria</taxon>
        <taxon>Pseudomonadati</taxon>
        <taxon>Pseudomonadota</taxon>
        <taxon>Gammaproteobacteria</taxon>
        <taxon>Thiohalomonadales</taxon>
        <taxon>Thiohalophilaceae</taxon>
        <taxon>Thiohalophilus</taxon>
    </lineage>
</organism>
<dbReference type="Proteomes" id="UP000294914">
    <property type="component" value="Unassembled WGS sequence"/>
</dbReference>
<keyword evidence="3" id="KW-1185">Reference proteome</keyword>
<keyword evidence="1" id="KW-1133">Transmembrane helix</keyword>
<dbReference type="AlphaFoldDB" id="A0A4R8IPS2"/>